<dbReference type="EMBL" id="AP027729">
    <property type="protein sequence ID" value="BDZ42904.1"/>
    <property type="molecule type" value="Genomic_DNA"/>
</dbReference>
<sequence length="230" mass="24017">MTAAVHLAPLLGADVPVTPAPEVAQEWIRNELARPEYGENQNLIGRFLDWLGQLGGDAPSIPGSVLIVAVVAVVVAVALALLVTGRVRRSSRAPAQSTVLEDDGRTAEQIGSAADAARRAGDWTTAVLERFRAIVRSLEERVIIDDRPGRTAHEVSGDARARLPQASAALEAAGALFDDVCYGKVVVGRAESDAMDACASSVAQARPRADRAARPVGAVSTDDVGGPADR</sequence>
<dbReference type="Proteomes" id="UP001321475">
    <property type="component" value="Chromosome"/>
</dbReference>
<keyword evidence="2" id="KW-0812">Transmembrane</keyword>
<evidence type="ECO:0000313" key="4">
    <source>
        <dbReference type="EMBL" id="BDZ42904.1"/>
    </source>
</evidence>
<feature type="domain" description="Protein-glutamine gamma-glutamyltransferase-like C-terminal" evidence="3">
    <location>
        <begin position="130"/>
        <end position="195"/>
    </location>
</feature>
<keyword evidence="2" id="KW-1133">Transmembrane helix</keyword>
<name>A0ABM8G409_9CELL</name>
<keyword evidence="2" id="KW-0472">Membrane</keyword>
<organism evidence="4 5">
    <name type="scientific">Paraoerskovia sediminicola</name>
    <dbReference type="NCBI Taxonomy" id="1138587"/>
    <lineage>
        <taxon>Bacteria</taxon>
        <taxon>Bacillati</taxon>
        <taxon>Actinomycetota</taxon>
        <taxon>Actinomycetes</taxon>
        <taxon>Micrococcales</taxon>
        <taxon>Cellulomonadaceae</taxon>
        <taxon>Paraoerskovia</taxon>
    </lineage>
</organism>
<evidence type="ECO:0000256" key="2">
    <source>
        <dbReference type="SAM" id="Phobius"/>
    </source>
</evidence>
<keyword evidence="5" id="KW-1185">Reference proteome</keyword>
<dbReference type="Pfam" id="PF13559">
    <property type="entry name" value="DUF4129"/>
    <property type="match status" value="1"/>
</dbReference>
<proteinExistence type="predicted"/>
<dbReference type="InterPro" id="IPR025403">
    <property type="entry name" value="TgpA-like_C"/>
</dbReference>
<evidence type="ECO:0000256" key="1">
    <source>
        <dbReference type="SAM" id="MobiDB-lite"/>
    </source>
</evidence>
<feature type="region of interest" description="Disordered" evidence="1">
    <location>
        <begin position="203"/>
        <end position="230"/>
    </location>
</feature>
<evidence type="ECO:0000313" key="5">
    <source>
        <dbReference type="Proteomes" id="UP001321475"/>
    </source>
</evidence>
<protein>
    <recommendedName>
        <fullName evidence="3">Protein-glutamine gamma-glutamyltransferase-like C-terminal domain-containing protein</fullName>
    </recommendedName>
</protein>
<feature type="transmembrane region" description="Helical" evidence="2">
    <location>
        <begin position="61"/>
        <end position="83"/>
    </location>
</feature>
<dbReference type="RefSeq" id="WP_286217289.1">
    <property type="nucleotide sequence ID" value="NZ_AP027729.1"/>
</dbReference>
<accession>A0ABM8G409</accession>
<reference evidence="5" key="1">
    <citation type="journal article" date="2019" name="Int. J. Syst. Evol. Microbiol.">
        <title>The Global Catalogue of Microorganisms (GCM) 10K type strain sequencing project: providing services to taxonomists for standard genome sequencing and annotation.</title>
        <authorList>
            <consortium name="The Broad Institute Genomics Platform"/>
            <consortium name="The Broad Institute Genome Sequencing Center for Infectious Disease"/>
            <person name="Wu L."/>
            <person name="Ma J."/>
        </authorList>
    </citation>
    <scope>NUCLEOTIDE SEQUENCE [LARGE SCALE GENOMIC DNA]</scope>
    <source>
        <strain evidence="5">NBRC 108565</strain>
    </source>
</reference>
<gene>
    <name evidence="4" type="ORF">GCM10025865_22030</name>
</gene>
<evidence type="ECO:0000259" key="3">
    <source>
        <dbReference type="Pfam" id="PF13559"/>
    </source>
</evidence>